<protein>
    <recommendedName>
        <fullName evidence="3">4-vinyl reductase 4VR domain-containing protein</fullName>
    </recommendedName>
</protein>
<dbReference type="GeneID" id="8740417"/>
<dbReference type="EMBL" id="CP001857">
    <property type="protein sequence ID" value="ADB58768.1"/>
    <property type="molecule type" value="Genomic_DNA"/>
</dbReference>
<dbReference type="HOGENOM" id="CLU_2284903_0_0_2"/>
<evidence type="ECO:0000313" key="1">
    <source>
        <dbReference type="EMBL" id="ADB58768.1"/>
    </source>
</evidence>
<reference evidence="1 2" key="1">
    <citation type="journal article" date="2010" name="Stand. Genomic Sci.">
        <title>Complete genome sequence of Archaeoglobus profundus type strain (AV18).</title>
        <authorList>
            <person name="von Jan M."/>
            <person name="Lapidus A."/>
            <person name="Del Rio T.G."/>
            <person name="Copeland A."/>
            <person name="Tice H."/>
            <person name="Cheng J.F."/>
            <person name="Lucas S."/>
            <person name="Chen F."/>
            <person name="Nolan M."/>
            <person name="Goodwin L."/>
            <person name="Han C."/>
            <person name="Pitluck S."/>
            <person name="Liolios K."/>
            <person name="Ivanova N."/>
            <person name="Mavromatis K."/>
            <person name="Ovchinnikova G."/>
            <person name="Chertkov O."/>
            <person name="Pati A."/>
            <person name="Chen A."/>
            <person name="Palaniappan K."/>
            <person name="Land M."/>
            <person name="Hauser L."/>
            <person name="Chang Y.J."/>
            <person name="Jeffries C.D."/>
            <person name="Saunders E."/>
            <person name="Brettin T."/>
            <person name="Detter J.C."/>
            <person name="Chain P."/>
            <person name="Eichinger K."/>
            <person name="Huber H."/>
            <person name="Spring S."/>
            <person name="Rohde M."/>
            <person name="Goker M."/>
            <person name="Wirth R."/>
            <person name="Woyke T."/>
            <person name="Bristow J."/>
            <person name="Eisen J.A."/>
            <person name="Markowitz V."/>
            <person name="Hugenholtz P."/>
            <person name="Kyrpides N.C."/>
            <person name="Klenk H.P."/>
        </authorList>
    </citation>
    <scope>NUCLEOTIDE SEQUENCE [LARGE SCALE GENOMIC DNA]</scope>
    <source>
        <strain evidence="2">DSM 5631 / JCM 9629 / NBRC 100127 / Av18</strain>
    </source>
</reference>
<dbReference type="KEGG" id="apo:Arcpr_1723"/>
<gene>
    <name evidence="1" type="ordered locus">Arcpr_1723</name>
</gene>
<dbReference type="STRING" id="572546.Arcpr_1723"/>
<dbReference type="AlphaFoldDB" id="D2RF74"/>
<dbReference type="RefSeq" id="WP_012941103.1">
    <property type="nucleotide sequence ID" value="NC_013741.1"/>
</dbReference>
<evidence type="ECO:0000313" key="2">
    <source>
        <dbReference type="Proteomes" id="UP000001901"/>
    </source>
</evidence>
<sequence>MEESIGRFLGEVIARRMVEKFGNDIEGLKNSLDYLFSWERDFKLEVEGNTVISSGLCPIKRFYPRYCEKGCLAFAEKFAEQFKAKVERVSIDPCTFKFTLE</sequence>
<dbReference type="PaxDb" id="572546-Arcpr_1723"/>
<dbReference type="Proteomes" id="UP000001901">
    <property type="component" value="Chromosome"/>
</dbReference>
<accession>D2RF74</accession>
<keyword evidence="2" id="KW-1185">Reference proteome</keyword>
<evidence type="ECO:0008006" key="3">
    <source>
        <dbReference type="Google" id="ProtNLM"/>
    </source>
</evidence>
<name>D2RF74_ARCPA</name>
<organism evidence="1 2">
    <name type="scientific">Archaeoglobus profundus (strain DSM 5631 / JCM 9629 / NBRC 100127 / Av18)</name>
    <dbReference type="NCBI Taxonomy" id="572546"/>
    <lineage>
        <taxon>Archaea</taxon>
        <taxon>Methanobacteriati</taxon>
        <taxon>Methanobacteriota</taxon>
        <taxon>Archaeoglobi</taxon>
        <taxon>Archaeoglobales</taxon>
        <taxon>Archaeoglobaceae</taxon>
        <taxon>Archaeoglobus</taxon>
    </lineage>
</organism>
<proteinExistence type="predicted"/>